<accession>A0ABD2Y651</accession>
<evidence type="ECO:0008006" key="3">
    <source>
        <dbReference type="Google" id="ProtNLM"/>
    </source>
</evidence>
<name>A0ABD2Y651_9GENT</name>
<proteinExistence type="predicted"/>
<comment type="caution">
    <text evidence="1">The sequence shown here is derived from an EMBL/GenBank/DDBJ whole genome shotgun (WGS) entry which is preliminary data.</text>
</comment>
<evidence type="ECO:0000313" key="1">
    <source>
        <dbReference type="EMBL" id="KAL3502978.1"/>
    </source>
</evidence>
<gene>
    <name evidence="1" type="ORF">ACH5RR_037427</name>
</gene>
<dbReference type="EMBL" id="JBJUIK010000015">
    <property type="protein sequence ID" value="KAL3502978.1"/>
    <property type="molecule type" value="Genomic_DNA"/>
</dbReference>
<reference evidence="1 2" key="1">
    <citation type="submission" date="2024-11" db="EMBL/GenBank/DDBJ databases">
        <title>A near-complete genome assembly of Cinchona calisaya.</title>
        <authorList>
            <person name="Lian D.C."/>
            <person name="Zhao X.W."/>
            <person name="Wei L."/>
        </authorList>
    </citation>
    <scope>NUCLEOTIDE SEQUENCE [LARGE SCALE GENOMIC DNA]</scope>
    <source>
        <tissue evidence="1">Nenye</tissue>
    </source>
</reference>
<dbReference type="Proteomes" id="UP001630127">
    <property type="component" value="Unassembled WGS sequence"/>
</dbReference>
<sequence length="98" mass="11662">MNHHAMLLNQNNKTIQANQVTKQRTLLHCSYCDKDYHTIEKFYYLHRFPVSHKLHGKNLKPPNQSRSHANKVQLEADKAFDNRPQFIIEEYNQLMSVI</sequence>
<evidence type="ECO:0000313" key="2">
    <source>
        <dbReference type="Proteomes" id="UP001630127"/>
    </source>
</evidence>
<organism evidence="1 2">
    <name type="scientific">Cinchona calisaya</name>
    <dbReference type="NCBI Taxonomy" id="153742"/>
    <lineage>
        <taxon>Eukaryota</taxon>
        <taxon>Viridiplantae</taxon>
        <taxon>Streptophyta</taxon>
        <taxon>Embryophyta</taxon>
        <taxon>Tracheophyta</taxon>
        <taxon>Spermatophyta</taxon>
        <taxon>Magnoliopsida</taxon>
        <taxon>eudicotyledons</taxon>
        <taxon>Gunneridae</taxon>
        <taxon>Pentapetalae</taxon>
        <taxon>asterids</taxon>
        <taxon>lamiids</taxon>
        <taxon>Gentianales</taxon>
        <taxon>Rubiaceae</taxon>
        <taxon>Cinchonoideae</taxon>
        <taxon>Cinchoneae</taxon>
        <taxon>Cinchona</taxon>
    </lineage>
</organism>
<keyword evidence="2" id="KW-1185">Reference proteome</keyword>
<dbReference type="AlphaFoldDB" id="A0ABD2Y651"/>
<protein>
    <recommendedName>
        <fullName evidence="3">C2H2-type domain-containing protein</fullName>
    </recommendedName>
</protein>